<gene>
    <name evidence="2" type="ORF">GCM10025876_03140</name>
</gene>
<reference evidence="3" key="1">
    <citation type="journal article" date="2019" name="Int. J. Syst. Evol. Microbiol.">
        <title>The Global Catalogue of Microorganisms (GCM) 10K type strain sequencing project: providing services to taxonomists for standard genome sequencing and annotation.</title>
        <authorList>
            <consortium name="The Broad Institute Genomics Platform"/>
            <consortium name="The Broad Institute Genome Sequencing Center for Infectious Disease"/>
            <person name="Wu L."/>
            <person name="Ma J."/>
        </authorList>
    </citation>
    <scope>NUCLEOTIDE SEQUENCE [LARGE SCALE GENOMIC DNA]</scope>
    <source>
        <strain evidence="3">NBRC 112299</strain>
    </source>
</reference>
<sequence>MTATLIEASTGIAPRWTDPGQPSRPVETEHDMTALVTRVAMPGTWATVTRPGGAYDVRRVPGGWVVEREGAWKRFRSAADAGRALWAWSV</sequence>
<protein>
    <submittedName>
        <fullName evidence="2">Uncharacterized protein</fullName>
    </submittedName>
</protein>
<dbReference type="Proteomes" id="UP001157125">
    <property type="component" value="Unassembled WGS sequence"/>
</dbReference>
<evidence type="ECO:0000313" key="3">
    <source>
        <dbReference type="Proteomes" id="UP001157125"/>
    </source>
</evidence>
<dbReference type="RefSeq" id="WP_284327235.1">
    <property type="nucleotide sequence ID" value="NZ_BSUN01000001.1"/>
</dbReference>
<keyword evidence="3" id="KW-1185">Reference proteome</keyword>
<evidence type="ECO:0000256" key="1">
    <source>
        <dbReference type="SAM" id="MobiDB-lite"/>
    </source>
</evidence>
<name>A0ABQ6I9W0_9MICO</name>
<accession>A0ABQ6I9W0</accession>
<feature type="region of interest" description="Disordered" evidence="1">
    <location>
        <begin position="1"/>
        <end position="27"/>
    </location>
</feature>
<comment type="caution">
    <text evidence="2">The sequence shown here is derived from an EMBL/GenBank/DDBJ whole genome shotgun (WGS) entry which is preliminary data.</text>
</comment>
<proteinExistence type="predicted"/>
<organism evidence="2 3">
    <name type="scientific">Demequina litorisediminis</name>
    <dbReference type="NCBI Taxonomy" id="1849022"/>
    <lineage>
        <taxon>Bacteria</taxon>
        <taxon>Bacillati</taxon>
        <taxon>Actinomycetota</taxon>
        <taxon>Actinomycetes</taxon>
        <taxon>Micrococcales</taxon>
        <taxon>Demequinaceae</taxon>
        <taxon>Demequina</taxon>
    </lineage>
</organism>
<evidence type="ECO:0000313" key="2">
    <source>
        <dbReference type="EMBL" id="GMA34110.1"/>
    </source>
</evidence>
<dbReference type="EMBL" id="BSUN01000001">
    <property type="protein sequence ID" value="GMA34110.1"/>
    <property type="molecule type" value="Genomic_DNA"/>
</dbReference>